<evidence type="ECO:0000313" key="2">
    <source>
        <dbReference type="EMBL" id="KER31206.1"/>
    </source>
</evidence>
<dbReference type="KEGG" id="ovi:T265_02525"/>
<reference evidence="2 3" key="1">
    <citation type="submission" date="2013-11" db="EMBL/GenBank/DDBJ databases">
        <title>Opisthorchis viverrini - life in the bile duct.</title>
        <authorList>
            <person name="Young N.D."/>
            <person name="Nagarajan N."/>
            <person name="Lin S.J."/>
            <person name="Korhonen P.K."/>
            <person name="Jex A.R."/>
            <person name="Hall R.S."/>
            <person name="Safavi-Hemami H."/>
            <person name="Kaewkong W."/>
            <person name="Bertrand D."/>
            <person name="Gao S."/>
            <person name="Seet Q."/>
            <person name="Wongkham S."/>
            <person name="Teh B.T."/>
            <person name="Wongkham C."/>
            <person name="Intapan P.M."/>
            <person name="Maleewong W."/>
            <person name="Yang X."/>
            <person name="Hu M."/>
            <person name="Wang Z."/>
            <person name="Hofmann A."/>
            <person name="Sternberg P.W."/>
            <person name="Tan P."/>
            <person name="Wang J."/>
            <person name="Gasser R.B."/>
        </authorList>
    </citation>
    <scope>NUCLEOTIDE SEQUENCE [LARGE SCALE GENOMIC DNA]</scope>
</reference>
<evidence type="ECO:0000256" key="1">
    <source>
        <dbReference type="SAM" id="MobiDB-lite"/>
    </source>
</evidence>
<proteinExistence type="predicted"/>
<feature type="region of interest" description="Disordered" evidence="1">
    <location>
        <begin position="21"/>
        <end position="72"/>
    </location>
</feature>
<dbReference type="CTD" id="20316713"/>
<feature type="compositionally biased region" description="Basic and acidic residues" evidence="1">
    <location>
        <begin position="39"/>
        <end position="52"/>
    </location>
</feature>
<accession>A0A074ZVS9</accession>
<dbReference type="AlphaFoldDB" id="A0A074ZVS9"/>
<dbReference type="RefSeq" id="XP_009165052.1">
    <property type="nucleotide sequence ID" value="XM_009166788.1"/>
</dbReference>
<organism evidence="2 3">
    <name type="scientific">Opisthorchis viverrini</name>
    <name type="common">Southeast Asian liver fluke</name>
    <dbReference type="NCBI Taxonomy" id="6198"/>
    <lineage>
        <taxon>Eukaryota</taxon>
        <taxon>Metazoa</taxon>
        <taxon>Spiralia</taxon>
        <taxon>Lophotrochozoa</taxon>
        <taxon>Platyhelminthes</taxon>
        <taxon>Trematoda</taxon>
        <taxon>Digenea</taxon>
        <taxon>Opisthorchiida</taxon>
        <taxon>Opisthorchiata</taxon>
        <taxon>Opisthorchiidae</taxon>
        <taxon>Opisthorchis</taxon>
    </lineage>
</organism>
<evidence type="ECO:0000313" key="3">
    <source>
        <dbReference type="Proteomes" id="UP000054324"/>
    </source>
</evidence>
<dbReference type="GeneID" id="20316713"/>
<sequence length="174" mass="19063">MSPHTTRIIWILSRYLHPDKTGKERKDPTSFHPAPICGDGDHERAQGSDPRRAMSSAYSMSVSGGPGSTLTPEALEAGDVDLRWEKLIRGSEGNSSHLLAVRHELFCQHIASFQLVQSSPVLLQIYFPAPDKNTCVDSYHVLSYCCFTMHLTKPREIPSSGPITGIPSDSSVAS</sequence>
<protein>
    <submittedName>
        <fullName evidence="2">Uncharacterized protein</fullName>
    </submittedName>
</protein>
<name>A0A074ZVS9_OPIVI</name>
<keyword evidence="3" id="KW-1185">Reference proteome</keyword>
<gene>
    <name evidence="2" type="ORF">T265_02525</name>
</gene>
<dbReference type="EMBL" id="KL596649">
    <property type="protein sequence ID" value="KER31206.1"/>
    <property type="molecule type" value="Genomic_DNA"/>
</dbReference>
<dbReference type="Proteomes" id="UP000054324">
    <property type="component" value="Unassembled WGS sequence"/>
</dbReference>